<accession>A0A8B9H5P8</accession>
<sequence length="543" mass="59940">RAHFKPWQHILYFDTVCVHMCVLLIILSATFHIFLFCFVLSLDLLLRTILQEGGSAVDGAIAALICTSIINPQSMGIGGGVIFTIMERNGKVKIINARETAPKQVKPDLLSECGSSTQQTSGPQWIGVPGEIRGYERAHRLYGRLPWARLFQPTIKLATEGFELPTVLSRILPFFNGTSLMKELFTDAEGKMLKEGNIVKFEKLAETLKRIANKGPDEFYTGETATALISDVREAGGTLTLEDLKSFEVSESEAWTVPLRDYTMYFPPPPAGGAVLSFILNVMQGYNLRRTSLQNKEERVLTYHRYVEACKFANGLKKFMRDPKISPASEASAMIEDDFADHIRKMISSNTTHDAQYYNVTPGLDTQGTTHVSVLDENGMAVSVTSTINHIFGSRVYSPKTGIILNNELSDFCGKTEQISPGEQPPSSQAPVILHSKANKHLVVIGGSGGSMITTGMTLMNYLWFGKNLEDSISAPVVYVDGKNALKFEPDFDKDVIEALRELGHTVEETKLFYNVINAVSVREGECIDAVSDARKMGKPAGY</sequence>
<keyword evidence="4" id="KW-1133">Transmembrane helix</keyword>
<dbReference type="FunFam" id="3.60.20.40:FF:000011">
    <property type="entry name" value="Gamma-glutamyltransferase 5a"/>
    <property type="match status" value="1"/>
</dbReference>
<feature type="active site" description="Nucleophile" evidence="2">
    <location>
        <position position="369"/>
    </location>
</feature>
<evidence type="ECO:0000256" key="2">
    <source>
        <dbReference type="PIRSR" id="PIRSR600101-1"/>
    </source>
</evidence>
<evidence type="ECO:0000256" key="3">
    <source>
        <dbReference type="PIRSR" id="PIRSR600101-2"/>
    </source>
</evidence>
<dbReference type="AlphaFoldDB" id="A0A8B9H5P8"/>
<feature type="binding site" evidence="3">
    <location>
        <begin position="387"/>
        <end position="389"/>
    </location>
    <ligand>
        <name>L-glutamate</name>
        <dbReference type="ChEBI" id="CHEBI:29985"/>
    </ligand>
</feature>
<feature type="binding site" evidence="3">
    <location>
        <position position="411"/>
    </location>
    <ligand>
        <name>L-glutamate</name>
        <dbReference type="ChEBI" id="CHEBI:29985"/>
    </ligand>
</feature>
<feature type="transmembrane region" description="Helical" evidence="4">
    <location>
        <begin position="12"/>
        <end position="41"/>
    </location>
</feature>
<dbReference type="InterPro" id="IPR000101">
    <property type="entry name" value="GGT_peptidase"/>
</dbReference>
<feature type="binding site" evidence="3">
    <location>
        <position position="450"/>
    </location>
    <ligand>
        <name>L-glutamate</name>
        <dbReference type="ChEBI" id="CHEBI:29985"/>
    </ligand>
</feature>
<dbReference type="GO" id="GO:1901750">
    <property type="term" value="P:leukotriene D4 biosynthetic process"/>
    <property type="evidence" value="ECO:0007669"/>
    <property type="project" value="TreeGrafter"/>
</dbReference>
<feature type="binding site" evidence="3">
    <location>
        <begin position="427"/>
        <end position="428"/>
    </location>
    <ligand>
        <name>L-glutamate</name>
        <dbReference type="ChEBI" id="CHEBI:29985"/>
    </ligand>
</feature>
<dbReference type="PRINTS" id="PR01210">
    <property type="entry name" value="GGTRANSPTASE"/>
</dbReference>
<dbReference type="GO" id="GO:0006954">
    <property type="term" value="P:inflammatory response"/>
    <property type="evidence" value="ECO:0007669"/>
    <property type="project" value="TreeGrafter"/>
</dbReference>
<dbReference type="Gene3D" id="1.10.246.130">
    <property type="match status" value="1"/>
</dbReference>
<dbReference type="PANTHER" id="PTHR11686">
    <property type="entry name" value="GAMMA GLUTAMYL TRANSPEPTIDASE"/>
    <property type="match status" value="1"/>
</dbReference>
<dbReference type="InterPro" id="IPR043138">
    <property type="entry name" value="GGT_lsub"/>
</dbReference>
<dbReference type="Pfam" id="PF01019">
    <property type="entry name" value="G_glu_transpept"/>
    <property type="match status" value="1"/>
</dbReference>
<dbReference type="FunFam" id="1.10.246.130:FF:000001">
    <property type="entry name" value="Gamma-glutamyltransferase 5 isoform 1"/>
    <property type="match status" value="1"/>
</dbReference>
<feature type="binding site" evidence="3">
    <location>
        <position position="98"/>
    </location>
    <ligand>
        <name>L-glutamate</name>
        <dbReference type="ChEBI" id="CHEBI:29985"/>
    </ligand>
</feature>
<evidence type="ECO:0000313" key="6">
    <source>
        <dbReference type="Proteomes" id="UP000694621"/>
    </source>
</evidence>
<reference evidence="5" key="1">
    <citation type="submission" date="2025-08" db="UniProtKB">
        <authorList>
            <consortium name="Ensembl"/>
        </authorList>
    </citation>
    <scope>IDENTIFICATION</scope>
</reference>
<keyword evidence="4" id="KW-0812">Transmembrane</keyword>
<dbReference type="Ensembl" id="ENSAMXT00005008180.1">
    <property type="protein sequence ID" value="ENSAMXP00005007241.1"/>
    <property type="gene ID" value="ENSAMXG00005004161.1"/>
</dbReference>
<evidence type="ECO:0000256" key="4">
    <source>
        <dbReference type="SAM" id="Phobius"/>
    </source>
</evidence>
<name>A0A8B9H5P8_ASTMX</name>
<dbReference type="InterPro" id="IPR029055">
    <property type="entry name" value="Ntn_hydrolases_N"/>
</dbReference>
<proteinExistence type="inferred from homology"/>
<evidence type="ECO:0000256" key="1">
    <source>
        <dbReference type="ARBA" id="ARBA00009381"/>
    </source>
</evidence>
<dbReference type="GO" id="GO:0036374">
    <property type="term" value="F:glutathione hydrolase activity"/>
    <property type="evidence" value="ECO:0007669"/>
    <property type="project" value="InterPro"/>
</dbReference>
<dbReference type="SUPFAM" id="SSF56235">
    <property type="entry name" value="N-terminal nucleophile aminohydrolases (Ntn hydrolases)"/>
    <property type="match status" value="1"/>
</dbReference>
<dbReference type="InterPro" id="IPR043137">
    <property type="entry name" value="GGT_ssub_C"/>
</dbReference>
<evidence type="ECO:0000313" key="5">
    <source>
        <dbReference type="Ensembl" id="ENSAMXP00005007241.1"/>
    </source>
</evidence>
<dbReference type="PANTHER" id="PTHR11686:SF19">
    <property type="entry name" value="GLUTATHIONE HYDROLASE 5 PROENZYME"/>
    <property type="match status" value="1"/>
</dbReference>
<comment type="similarity">
    <text evidence="1">Belongs to the gamma-glutamyltransferase family.</text>
</comment>
<dbReference type="Gene3D" id="3.60.20.40">
    <property type="match status" value="1"/>
</dbReference>
<dbReference type="GO" id="GO:0006751">
    <property type="term" value="P:glutathione catabolic process"/>
    <property type="evidence" value="ECO:0007669"/>
    <property type="project" value="InterPro"/>
</dbReference>
<protein>
    <submittedName>
        <fullName evidence="5">Gamma-glutamyltransferase 5</fullName>
    </submittedName>
</protein>
<dbReference type="GO" id="GO:0005886">
    <property type="term" value="C:plasma membrane"/>
    <property type="evidence" value="ECO:0007669"/>
    <property type="project" value="TreeGrafter"/>
</dbReference>
<keyword evidence="4" id="KW-0472">Membrane</keyword>
<dbReference type="GO" id="GO:0002951">
    <property type="term" value="F:leukotriene-C(4) hydrolase"/>
    <property type="evidence" value="ECO:0007669"/>
    <property type="project" value="TreeGrafter"/>
</dbReference>
<organism evidence="5 6">
    <name type="scientific">Astyanax mexicanus</name>
    <name type="common">Blind cave fish</name>
    <name type="synonym">Astyanax fasciatus mexicanus</name>
    <dbReference type="NCBI Taxonomy" id="7994"/>
    <lineage>
        <taxon>Eukaryota</taxon>
        <taxon>Metazoa</taxon>
        <taxon>Chordata</taxon>
        <taxon>Craniata</taxon>
        <taxon>Vertebrata</taxon>
        <taxon>Euteleostomi</taxon>
        <taxon>Actinopterygii</taxon>
        <taxon>Neopterygii</taxon>
        <taxon>Teleostei</taxon>
        <taxon>Ostariophysi</taxon>
        <taxon>Characiformes</taxon>
        <taxon>Characoidei</taxon>
        <taxon>Acestrorhamphidae</taxon>
        <taxon>Acestrorhamphinae</taxon>
        <taxon>Astyanax</taxon>
    </lineage>
</organism>
<dbReference type="Proteomes" id="UP000694621">
    <property type="component" value="Unplaced"/>
</dbReference>